<dbReference type="InterPro" id="IPR046336">
    <property type="entry name" value="Lon_prtase_N_sf"/>
</dbReference>
<dbReference type="OrthoDB" id="264917at2759"/>
<dbReference type="GeneTree" id="ENSGT00440000033329"/>
<dbReference type="PROSITE" id="PS50089">
    <property type="entry name" value="ZF_RING_2"/>
    <property type="match status" value="2"/>
</dbReference>
<dbReference type="InterPro" id="IPR013083">
    <property type="entry name" value="Znf_RING/FYVE/PHD"/>
</dbReference>
<evidence type="ECO:0000259" key="6">
    <source>
        <dbReference type="PROSITE" id="PS51787"/>
    </source>
</evidence>
<evidence type="ECO:0000313" key="7">
    <source>
        <dbReference type="Ensembl" id="ENSECRP00000025741.1"/>
    </source>
</evidence>
<name>A0A8C4T398_ERPCA</name>
<dbReference type="Gene3D" id="1.25.40.10">
    <property type="entry name" value="Tetratricopeptide repeat domain"/>
    <property type="match status" value="1"/>
</dbReference>
<dbReference type="SMART" id="SM00184">
    <property type="entry name" value="RING"/>
    <property type="match status" value="2"/>
</dbReference>
<dbReference type="GO" id="GO:0061630">
    <property type="term" value="F:ubiquitin protein ligase activity"/>
    <property type="evidence" value="ECO:0007669"/>
    <property type="project" value="TreeGrafter"/>
</dbReference>
<dbReference type="AlphaFoldDB" id="A0A8C4T398"/>
<dbReference type="InterPro" id="IPR003111">
    <property type="entry name" value="Lon_prtase_N"/>
</dbReference>
<dbReference type="CDD" id="cd16513">
    <property type="entry name" value="RING-HC_LONFs_rpt1"/>
    <property type="match status" value="1"/>
</dbReference>
<dbReference type="SUPFAM" id="SSF48452">
    <property type="entry name" value="TPR-like"/>
    <property type="match status" value="1"/>
</dbReference>
<reference evidence="7" key="1">
    <citation type="submission" date="2021-06" db="EMBL/GenBank/DDBJ databases">
        <authorList>
            <consortium name="Wellcome Sanger Institute Data Sharing"/>
        </authorList>
    </citation>
    <scope>NUCLEOTIDE SEQUENCE [LARGE SCALE GENOMIC DNA]</scope>
</reference>
<dbReference type="CDD" id="cd16514">
    <property type="entry name" value="RING-HC_LONFs_rpt2"/>
    <property type="match status" value="1"/>
</dbReference>
<reference evidence="7" key="2">
    <citation type="submission" date="2025-08" db="UniProtKB">
        <authorList>
            <consortium name="Ensembl"/>
        </authorList>
    </citation>
    <scope>IDENTIFICATION</scope>
</reference>
<accession>A0A8C4T398</accession>
<dbReference type="InterPro" id="IPR017907">
    <property type="entry name" value="Znf_RING_CS"/>
</dbReference>
<protein>
    <submittedName>
        <fullName evidence="7">LON peptidase N-terminal domain and ring finger 4</fullName>
    </submittedName>
</protein>
<dbReference type="InterPro" id="IPR015947">
    <property type="entry name" value="PUA-like_sf"/>
</dbReference>
<dbReference type="SUPFAM" id="SSF57850">
    <property type="entry name" value="RING/U-box"/>
    <property type="match status" value="2"/>
</dbReference>
<dbReference type="Gene3D" id="3.30.40.10">
    <property type="entry name" value="Zinc/RING finger domain, C3HC4 (zinc finger)"/>
    <property type="match status" value="2"/>
</dbReference>
<dbReference type="InterPro" id="IPR011990">
    <property type="entry name" value="TPR-like_helical_dom_sf"/>
</dbReference>
<evidence type="ECO:0000259" key="5">
    <source>
        <dbReference type="PROSITE" id="PS50089"/>
    </source>
</evidence>
<evidence type="ECO:0000256" key="1">
    <source>
        <dbReference type="ARBA" id="ARBA00022723"/>
    </source>
</evidence>
<sequence>MELLLCPACRFRLGEPVTVCCGHTFCKRCTDKTLRSRCPVCAETLTWWDVRSPKNCVVLSDILEKCSPEGPDLKENKCRAGDCLQRGDFQNTLLYTDKGLRQAPYDASLWILKGEAYMGKQLYSKALELFTSLLTGRPLWMEGFFEKGKIFWQIGQNVDALLQYRHCLMLDPEYQPVKEEIHKILHNEMSPFPENNEELLRVLSVYIRKFHSETEASTSGNKSCFSKPLGAEQKHQLQLSFSQNEVAEEGDIQHVPLESFDTNDQEVFKQMEDSLLRSIILSDLECPLCIRLFYEPVTTPCGHTFCKSCIERSLDHNVRCPLCKQNLREYLKNRKYNRTLLLEEIMSRSFPLQLEERRQVHEAEIAELSNLTKNIPIFVCTMAYPGIPCPLHIFEPRYRLMMRRCMETGTKRFGMCTYQHGKGFAEYGCMLEIQSFNVLPDGRSYVDTVGGSRFRVLRRGQRDGYHTADVEYLEDQKVEGEDLADLQSIHDEVYHQAQEWYSSLPGRIQSQIILQQGQMPETEEDIQASSNGPLWCWWLLSVLQLEPAYQIKVLSLTSLKDRLCHLRAILEILSKN</sequence>
<dbReference type="GO" id="GO:0008270">
    <property type="term" value="F:zinc ion binding"/>
    <property type="evidence" value="ECO:0007669"/>
    <property type="project" value="UniProtKB-KW"/>
</dbReference>
<evidence type="ECO:0000256" key="2">
    <source>
        <dbReference type="ARBA" id="ARBA00022771"/>
    </source>
</evidence>
<dbReference type="InterPro" id="IPR027370">
    <property type="entry name" value="Znf-RING_euk"/>
</dbReference>
<proteinExistence type="predicted"/>
<evidence type="ECO:0000256" key="4">
    <source>
        <dbReference type="PROSITE-ProRule" id="PRU00175"/>
    </source>
</evidence>
<gene>
    <name evidence="7" type="primary">lonrf4</name>
</gene>
<organism evidence="7 8">
    <name type="scientific">Erpetoichthys calabaricus</name>
    <name type="common">Rope fish</name>
    <name type="synonym">Calamoichthys calabaricus</name>
    <dbReference type="NCBI Taxonomy" id="27687"/>
    <lineage>
        <taxon>Eukaryota</taxon>
        <taxon>Metazoa</taxon>
        <taxon>Chordata</taxon>
        <taxon>Craniata</taxon>
        <taxon>Vertebrata</taxon>
        <taxon>Euteleostomi</taxon>
        <taxon>Actinopterygii</taxon>
        <taxon>Polypteriformes</taxon>
        <taxon>Polypteridae</taxon>
        <taxon>Erpetoichthys</taxon>
    </lineage>
</organism>
<dbReference type="Pfam" id="PF13445">
    <property type="entry name" value="zf-RING_UBOX"/>
    <property type="match status" value="1"/>
</dbReference>
<dbReference type="SUPFAM" id="SSF88697">
    <property type="entry name" value="PUA domain-like"/>
    <property type="match status" value="1"/>
</dbReference>
<dbReference type="PANTHER" id="PTHR23327:SF6">
    <property type="entry name" value="LON PEPTIDASE N-TERMINAL DOMAIN AND RING FINGER PROTEIN 1 ISOFORM X1"/>
    <property type="match status" value="1"/>
</dbReference>
<reference evidence="7" key="3">
    <citation type="submission" date="2025-09" db="UniProtKB">
        <authorList>
            <consortium name="Ensembl"/>
        </authorList>
    </citation>
    <scope>IDENTIFICATION</scope>
</reference>
<dbReference type="SMART" id="SM00464">
    <property type="entry name" value="LON"/>
    <property type="match status" value="1"/>
</dbReference>
<keyword evidence="8" id="KW-1185">Reference proteome</keyword>
<dbReference type="Proteomes" id="UP000694620">
    <property type="component" value="Chromosome 11"/>
</dbReference>
<feature type="domain" description="RING-type" evidence="5">
    <location>
        <begin position="6"/>
        <end position="41"/>
    </location>
</feature>
<dbReference type="PROSITE" id="PS00518">
    <property type="entry name" value="ZF_RING_1"/>
    <property type="match status" value="1"/>
</dbReference>
<keyword evidence="1" id="KW-0479">Metal-binding</keyword>
<evidence type="ECO:0000313" key="8">
    <source>
        <dbReference type="Proteomes" id="UP000694620"/>
    </source>
</evidence>
<dbReference type="PROSITE" id="PS51787">
    <property type="entry name" value="LON_N"/>
    <property type="match status" value="1"/>
</dbReference>
<keyword evidence="2 4" id="KW-0863">Zinc-finger</keyword>
<feature type="domain" description="RING-type" evidence="5">
    <location>
        <begin position="286"/>
        <end position="324"/>
    </location>
</feature>
<dbReference type="Gene3D" id="2.30.130.40">
    <property type="entry name" value="LON domain-like"/>
    <property type="match status" value="1"/>
</dbReference>
<dbReference type="Pfam" id="PF13923">
    <property type="entry name" value="zf-C3HC4_2"/>
    <property type="match status" value="1"/>
</dbReference>
<dbReference type="GO" id="GO:0005737">
    <property type="term" value="C:cytoplasm"/>
    <property type="evidence" value="ECO:0007669"/>
    <property type="project" value="UniProtKB-ARBA"/>
</dbReference>
<feature type="domain" description="Lon N-terminal" evidence="6">
    <location>
        <begin position="365"/>
        <end position="574"/>
    </location>
</feature>
<dbReference type="PANTHER" id="PTHR23327">
    <property type="entry name" value="RING FINGER PROTEIN 127"/>
    <property type="match status" value="1"/>
</dbReference>
<dbReference type="Ensembl" id="ENSECRT00000026283.1">
    <property type="protein sequence ID" value="ENSECRP00000025741.1"/>
    <property type="gene ID" value="ENSECRG00000017385.1"/>
</dbReference>
<dbReference type="Pfam" id="PF02190">
    <property type="entry name" value="LON_substr_bdg"/>
    <property type="match status" value="1"/>
</dbReference>
<dbReference type="InterPro" id="IPR001841">
    <property type="entry name" value="Znf_RING"/>
</dbReference>
<evidence type="ECO:0000256" key="3">
    <source>
        <dbReference type="ARBA" id="ARBA00022833"/>
    </source>
</evidence>
<keyword evidence="3" id="KW-0862">Zinc</keyword>